<gene>
    <name evidence="2" type="ORF">HNQ61_004309</name>
</gene>
<protein>
    <submittedName>
        <fullName evidence="2">Uncharacterized protein</fullName>
    </submittedName>
</protein>
<comment type="caution">
    <text evidence="2">The sequence shown here is derived from an EMBL/GenBank/DDBJ whole genome shotgun (WGS) entry which is preliminary data.</text>
</comment>
<keyword evidence="3" id="KW-1185">Reference proteome</keyword>
<feature type="compositionally biased region" description="Gly residues" evidence="1">
    <location>
        <begin position="35"/>
        <end position="47"/>
    </location>
</feature>
<accession>A0A841H417</accession>
<proteinExistence type="predicted"/>
<name>A0A841H417_9BACT</name>
<dbReference type="EMBL" id="JACHIA010000016">
    <property type="protein sequence ID" value="MBB6072646.1"/>
    <property type="molecule type" value="Genomic_DNA"/>
</dbReference>
<organism evidence="2 3">
    <name type="scientific">Longimicrobium terrae</name>
    <dbReference type="NCBI Taxonomy" id="1639882"/>
    <lineage>
        <taxon>Bacteria</taxon>
        <taxon>Pseudomonadati</taxon>
        <taxon>Gemmatimonadota</taxon>
        <taxon>Longimicrobiia</taxon>
        <taxon>Longimicrobiales</taxon>
        <taxon>Longimicrobiaceae</taxon>
        <taxon>Longimicrobium</taxon>
    </lineage>
</organism>
<feature type="region of interest" description="Disordered" evidence="1">
    <location>
        <begin position="14"/>
        <end position="49"/>
    </location>
</feature>
<evidence type="ECO:0000313" key="2">
    <source>
        <dbReference type="EMBL" id="MBB6072646.1"/>
    </source>
</evidence>
<dbReference type="Proteomes" id="UP000582837">
    <property type="component" value="Unassembled WGS sequence"/>
</dbReference>
<sequence length="247" mass="26445">MIPRPHGPTCRIERSGARAYADSMQQNRRTDRGRGTGFGSPDGGMKGGIDLESRRGACRTVWPSPRVLRTTTLSHERMWEREHTPTAVRCGRWASVSIPGLAGPSPGPSPCKLPHGEGRTATTLRSGWCCAAGEAPSPRPSPPLRGRKGDLIAALDCGAGSVNPMRLKPRTGRASGRCRGFPLFERRIHSLSRWGPAGEAHRNAIGAAPCSGAAPIIIIPLSTAFRQAPVDQRPPGTQLLLRRFTSG</sequence>
<reference evidence="2 3" key="1">
    <citation type="submission" date="2020-08" db="EMBL/GenBank/DDBJ databases">
        <title>Genomic Encyclopedia of Type Strains, Phase IV (KMG-IV): sequencing the most valuable type-strain genomes for metagenomic binning, comparative biology and taxonomic classification.</title>
        <authorList>
            <person name="Goeker M."/>
        </authorList>
    </citation>
    <scope>NUCLEOTIDE SEQUENCE [LARGE SCALE GENOMIC DNA]</scope>
    <source>
        <strain evidence="2 3">DSM 29007</strain>
    </source>
</reference>
<evidence type="ECO:0000313" key="3">
    <source>
        <dbReference type="Proteomes" id="UP000582837"/>
    </source>
</evidence>
<evidence type="ECO:0000256" key="1">
    <source>
        <dbReference type="SAM" id="MobiDB-lite"/>
    </source>
</evidence>
<dbReference type="AlphaFoldDB" id="A0A841H417"/>